<sequence>MGFMSCFCFRKNEEPCLLSPAEVGLEVSQAAATSTYASAFPCQIDVSLLKSLQLALAVLEGDGFAGRATRLTSTVKEYLGQYSIVRLYGLTADDHDPHIRHLVQLAATAGQGVTWSRHNDEIRPGRSLTLLPSPASSTGLPSSSVLLSGIQPCVGGEVHTSLLEVAACSKEPAIYQVGSLSAPTKDGTSALTTWDPSGSIPALPRDCAEELNAMIGYPRMGIFAAVPLVYGERLIGALWIAIVVPNATAAIDVNSQLRCVGSAPSDPASPAKGSWLEQAARSQTLLGNTAALGQLGVSTSMALALAAGGDIDYISWLATCVRSLASCATLHTLIAGVCSILSKHVRLRFHADVAVQTALVPEADSTVAFMLCPETKPAGGGPVPGGAPCSRLLNRAASYGRRTAADPSKAGAALSERARQPAGGDLNPGSASAPRNCATCKPTRMPVHRALSQGLLQPDSDTIAIDTSCGTNFASHSATSTTSATTAAVTTIDTSQPQGTGTGGGGLSTAHSPASQHGRRSRDRTADPADGSYATRAARSPAGPTSATSAPVLYMSAKAFQLSQTLLSRLVSNAVAHRSPLKVPVGVIVPDTARHVADVRQPS</sequence>
<feature type="non-terminal residue" evidence="2">
    <location>
        <position position="603"/>
    </location>
</feature>
<proteinExistence type="predicted"/>
<dbReference type="Proteomes" id="UP000747399">
    <property type="component" value="Unassembled WGS sequence"/>
</dbReference>
<evidence type="ECO:0000313" key="3">
    <source>
        <dbReference type="Proteomes" id="UP000747399"/>
    </source>
</evidence>
<evidence type="ECO:0000313" key="2">
    <source>
        <dbReference type="EMBL" id="GIL68747.1"/>
    </source>
</evidence>
<feature type="region of interest" description="Disordered" evidence="1">
    <location>
        <begin position="402"/>
        <end position="440"/>
    </location>
</feature>
<protein>
    <submittedName>
        <fullName evidence="2">Uncharacterized protein</fullName>
    </submittedName>
</protein>
<keyword evidence="3" id="KW-1185">Reference proteome</keyword>
<gene>
    <name evidence="2" type="ORF">Vafri_21990</name>
</gene>
<accession>A0A8J4FAZ8</accession>
<reference evidence="2" key="1">
    <citation type="journal article" date="2021" name="Proc. Natl. Acad. Sci. U.S.A.">
        <title>Three genomes in the algal genus Volvox reveal the fate of a haploid sex-determining region after a transition to homothallism.</title>
        <authorList>
            <person name="Yamamoto K."/>
            <person name="Hamaji T."/>
            <person name="Kawai-Toyooka H."/>
            <person name="Matsuzaki R."/>
            <person name="Takahashi F."/>
            <person name="Nishimura Y."/>
            <person name="Kawachi M."/>
            <person name="Noguchi H."/>
            <person name="Minakuchi Y."/>
            <person name="Umen J.G."/>
            <person name="Toyoda A."/>
            <person name="Nozaki H."/>
        </authorList>
    </citation>
    <scope>NUCLEOTIDE SEQUENCE</scope>
    <source>
        <strain evidence="2">NIES-3780</strain>
    </source>
</reference>
<comment type="caution">
    <text evidence="2">The sequence shown here is derived from an EMBL/GenBank/DDBJ whole genome shotgun (WGS) entry which is preliminary data.</text>
</comment>
<organism evidence="2 3">
    <name type="scientific">Volvox africanus</name>
    <dbReference type="NCBI Taxonomy" id="51714"/>
    <lineage>
        <taxon>Eukaryota</taxon>
        <taxon>Viridiplantae</taxon>
        <taxon>Chlorophyta</taxon>
        <taxon>core chlorophytes</taxon>
        <taxon>Chlorophyceae</taxon>
        <taxon>CS clade</taxon>
        <taxon>Chlamydomonadales</taxon>
        <taxon>Volvocaceae</taxon>
        <taxon>Volvox</taxon>
    </lineage>
</organism>
<name>A0A8J4FAZ8_9CHLO</name>
<feature type="region of interest" description="Disordered" evidence="1">
    <location>
        <begin position="493"/>
        <end position="547"/>
    </location>
</feature>
<dbReference type="AlphaFoldDB" id="A0A8J4FAZ8"/>
<dbReference type="EMBL" id="BNCO01000128">
    <property type="protein sequence ID" value="GIL68747.1"/>
    <property type="molecule type" value="Genomic_DNA"/>
</dbReference>
<evidence type="ECO:0000256" key="1">
    <source>
        <dbReference type="SAM" id="MobiDB-lite"/>
    </source>
</evidence>